<evidence type="ECO:0000313" key="2">
    <source>
        <dbReference type="EMBL" id="GIL67715.1"/>
    </source>
</evidence>
<accession>A0A8J4FB02</accession>
<dbReference type="InterPro" id="IPR011989">
    <property type="entry name" value="ARM-like"/>
</dbReference>
<feature type="non-terminal residue" evidence="2">
    <location>
        <position position="285"/>
    </location>
</feature>
<reference evidence="2" key="1">
    <citation type="journal article" date="2021" name="Proc. Natl. Acad. Sci. U.S.A.">
        <title>Three genomes in the algal genus Volvox reveal the fate of a haploid sex-determining region after a transition to homothallism.</title>
        <authorList>
            <person name="Yamamoto K."/>
            <person name="Hamaji T."/>
            <person name="Kawai-Toyooka H."/>
            <person name="Matsuzaki R."/>
            <person name="Takahashi F."/>
            <person name="Nishimura Y."/>
            <person name="Kawachi M."/>
            <person name="Noguchi H."/>
            <person name="Minakuchi Y."/>
            <person name="Umen J.G."/>
            <person name="Toyoda A."/>
            <person name="Nozaki H."/>
        </authorList>
    </citation>
    <scope>NUCLEOTIDE SEQUENCE</scope>
    <source>
        <strain evidence="2">NIES-3780</strain>
    </source>
</reference>
<protein>
    <submittedName>
        <fullName evidence="2">Uncharacterized protein</fullName>
    </submittedName>
</protein>
<dbReference type="Gene3D" id="1.25.10.10">
    <property type="entry name" value="Leucine-rich Repeat Variant"/>
    <property type="match status" value="1"/>
</dbReference>
<feature type="non-terminal residue" evidence="2">
    <location>
        <position position="1"/>
    </location>
</feature>
<feature type="region of interest" description="Disordered" evidence="1">
    <location>
        <begin position="227"/>
        <end position="247"/>
    </location>
</feature>
<dbReference type="Proteomes" id="UP000747399">
    <property type="component" value="Unassembled WGS sequence"/>
</dbReference>
<organism evidence="2 3">
    <name type="scientific">Volvox africanus</name>
    <dbReference type="NCBI Taxonomy" id="51714"/>
    <lineage>
        <taxon>Eukaryota</taxon>
        <taxon>Viridiplantae</taxon>
        <taxon>Chlorophyta</taxon>
        <taxon>core chlorophytes</taxon>
        <taxon>Chlorophyceae</taxon>
        <taxon>CS clade</taxon>
        <taxon>Chlamydomonadales</taxon>
        <taxon>Volvocaceae</taxon>
        <taxon>Volvox</taxon>
    </lineage>
</organism>
<dbReference type="EMBL" id="BNCO01000102">
    <property type="protein sequence ID" value="GIL67715.1"/>
    <property type="molecule type" value="Genomic_DNA"/>
</dbReference>
<dbReference type="AlphaFoldDB" id="A0A8J4FB02"/>
<gene>
    <name evidence="2" type="ORF">Vafri_21035</name>
</gene>
<evidence type="ECO:0000256" key="1">
    <source>
        <dbReference type="SAM" id="MobiDB-lite"/>
    </source>
</evidence>
<feature type="region of interest" description="Disordered" evidence="1">
    <location>
        <begin position="133"/>
        <end position="155"/>
    </location>
</feature>
<keyword evidence="3" id="KW-1185">Reference proteome</keyword>
<sequence>PQSAHYRSSCCLSLLAAQEAEARLVMEAERCKAAAVRLCGRCARSGGAAAEAESVRGACVAVLAAAAADVRCHQELLGSPALKALSRLLRSTATAPYAAVLVHNLALPTSVCFRDQLRRRGVLPPLFDYLSHLTPPPSAPPRHHHQQQQQQQRQGLDLDLDLAEGTVTAVDLTGLTVVLGAIACLCAGREGVEALRQPHLDAMKRLGALWEGLGAVARPGRCSTGPQSVGLTGGCGSGSGSSRDSGSSEGDALLTVYHLLNGLLDCLLVDVPLEPSGCGRAAPER</sequence>
<name>A0A8J4FB02_9CHLO</name>
<comment type="caution">
    <text evidence="2">The sequence shown here is derived from an EMBL/GenBank/DDBJ whole genome shotgun (WGS) entry which is preliminary data.</text>
</comment>
<proteinExistence type="predicted"/>
<evidence type="ECO:0000313" key="3">
    <source>
        <dbReference type="Proteomes" id="UP000747399"/>
    </source>
</evidence>